<dbReference type="HAMAP" id="MF_00692">
    <property type="entry name" value="SelO"/>
    <property type="match status" value="1"/>
</dbReference>
<dbReference type="GeneID" id="83201515"/>
<comment type="cofactor">
    <cofactor evidence="1">
        <name>Mg(2+)</name>
        <dbReference type="ChEBI" id="CHEBI:18420"/>
    </cofactor>
</comment>
<gene>
    <name evidence="11" type="ORF">N7468_004915</name>
</gene>
<evidence type="ECO:0000256" key="9">
    <source>
        <dbReference type="ARBA" id="ARBA00031547"/>
    </source>
</evidence>
<keyword evidence="3" id="KW-0808">Transferase</keyword>
<proteinExistence type="inferred from homology"/>
<dbReference type="GO" id="GO:0005524">
    <property type="term" value="F:ATP binding"/>
    <property type="evidence" value="ECO:0007669"/>
    <property type="project" value="UniProtKB-KW"/>
</dbReference>
<evidence type="ECO:0000313" key="12">
    <source>
        <dbReference type="Proteomes" id="UP001150941"/>
    </source>
</evidence>
<dbReference type="GO" id="GO:0070733">
    <property type="term" value="F:AMPylase activity"/>
    <property type="evidence" value="ECO:0007669"/>
    <property type="project" value="TreeGrafter"/>
</dbReference>
<comment type="similarity">
    <text evidence="2">Belongs to the SELO family.</text>
</comment>
<evidence type="ECO:0000256" key="4">
    <source>
        <dbReference type="ARBA" id="ARBA00022695"/>
    </source>
</evidence>
<protein>
    <recommendedName>
        <fullName evidence="9">Selenoprotein O</fullName>
    </recommendedName>
</protein>
<comment type="caution">
    <text evidence="11">The sequence shown here is derived from an EMBL/GenBank/DDBJ whole genome shotgun (WGS) entry which is preliminary data.</text>
</comment>
<keyword evidence="4" id="KW-0548">Nucleotidyltransferase</keyword>
<dbReference type="RefSeq" id="XP_058329952.1">
    <property type="nucleotide sequence ID" value="XM_058474212.1"/>
</dbReference>
<organism evidence="11 12">
    <name type="scientific">Penicillium chermesinum</name>
    <dbReference type="NCBI Taxonomy" id="63820"/>
    <lineage>
        <taxon>Eukaryota</taxon>
        <taxon>Fungi</taxon>
        <taxon>Dikarya</taxon>
        <taxon>Ascomycota</taxon>
        <taxon>Pezizomycotina</taxon>
        <taxon>Eurotiomycetes</taxon>
        <taxon>Eurotiomycetidae</taxon>
        <taxon>Eurotiales</taxon>
        <taxon>Aspergillaceae</taxon>
        <taxon>Penicillium</taxon>
    </lineage>
</organism>
<accession>A0A9W9NY77</accession>
<dbReference type="OrthoDB" id="10254721at2759"/>
<keyword evidence="7" id="KW-0067">ATP-binding</keyword>
<evidence type="ECO:0000256" key="8">
    <source>
        <dbReference type="ARBA" id="ARBA00022842"/>
    </source>
</evidence>
<dbReference type="EMBL" id="JAPQKS010000004">
    <property type="protein sequence ID" value="KAJ5231959.1"/>
    <property type="molecule type" value="Genomic_DNA"/>
</dbReference>
<evidence type="ECO:0000256" key="10">
    <source>
        <dbReference type="SAM" id="MobiDB-lite"/>
    </source>
</evidence>
<reference evidence="11" key="1">
    <citation type="submission" date="2022-11" db="EMBL/GenBank/DDBJ databases">
        <authorList>
            <person name="Petersen C."/>
        </authorList>
    </citation>
    <scope>NUCLEOTIDE SEQUENCE</scope>
    <source>
        <strain evidence="11">IBT 19713</strain>
    </source>
</reference>
<dbReference type="PANTHER" id="PTHR32057">
    <property type="entry name" value="PROTEIN ADENYLYLTRANSFERASE SELO, MITOCHONDRIAL"/>
    <property type="match status" value="1"/>
</dbReference>
<evidence type="ECO:0000256" key="3">
    <source>
        <dbReference type="ARBA" id="ARBA00022679"/>
    </source>
</evidence>
<dbReference type="Proteomes" id="UP001150941">
    <property type="component" value="Unassembled WGS sequence"/>
</dbReference>
<keyword evidence="5" id="KW-0479">Metal-binding</keyword>
<feature type="region of interest" description="Disordered" evidence="10">
    <location>
        <begin position="16"/>
        <end position="41"/>
    </location>
</feature>
<dbReference type="GO" id="GO:0005739">
    <property type="term" value="C:mitochondrion"/>
    <property type="evidence" value="ECO:0007669"/>
    <property type="project" value="TreeGrafter"/>
</dbReference>
<evidence type="ECO:0000313" key="11">
    <source>
        <dbReference type="EMBL" id="KAJ5231959.1"/>
    </source>
</evidence>
<evidence type="ECO:0000256" key="5">
    <source>
        <dbReference type="ARBA" id="ARBA00022723"/>
    </source>
</evidence>
<name>A0A9W9NY77_9EURO</name>
<evidence type="ECO:0000256" key="1">
    <source>
        <dbReference type="ARBA" id="ARBA00001946"/>
    </source>
</evidence>
<sequence>MASHLSTGRGMSLAELPKSHVFTSRLPPDPAFETPEASHKAPRETLGPRMVKGALYTFVRPEPSEDPELLGVSPRALEDLGLQPGEAETPKFKALVSGNEIFWNEEEGGIYPWAQCYGGWQFGSWAGQLGDGRAISLFECTNPQTNKRYELQLKGAGKTPYSRFADGKAVLRSSIREYVVSEALNALGIPTTRALSLSLLPKEKVLRERIEPGAIVARFAESWLRIGTFDILRARGDRDLIRKLATYVAEDVFGGWENLPAAVSVREGQSDREIDHPQRGVARDEIQQHQGVDENRFARLYREIARRNAKTVAAWQAYGFMNGVLNTDNTSIYGLSLDYGPFAFMDTFDPQYTPNHDDHMLRYAYRNQPSVIWWNLVRLGESFGELLGAGKKVDDESFIKDGVTEEMEPELVKLAETVIDRTGEEFKVVFLNEYKRLMSQRLGLTTQQDSDFQTLFSELLDTMEALELDFNHFFRRLSGLNISDLETDAQRTQAAGIFFHGEGFGGVGETDASARDRIAKWLNRWQDRVQQDWGPDKDGERQNAMKAVNPKFIPRGWILDEVIERVERKGDRDILGRIMDMSLNPFNEQWGHSEEEEERFCGNVPKYKKAMMCSCSS</sequence>
<keyword evidence="8" id="KW-0460">Magnesium</keyword>
<dbReference type="GO" id="GO:0046872">
    <property type="term" value="F:metal ion binding"/>
    <property type="evidence" value="ECO:0007669"/>
    <property type="project" value="UniProtKB-KW"/>
</dbReference>
<evidence type="ECO:0000256" key="7">
    <source>
        <dbReference type="ARBA" id="ARBA00022840"/>
    </source>
</evidence>
<evidence type="ECO:0000256" key="2">
    <source>
        <dbReference type="ARBA" id="ARBA00009747"/>
    </source>
</evidence>
<dbReference type="PANTHER" id="PTHR32057:SF14">
    <property type="entry name" value="PROTEIN ADENYLYLTRANSFERASE SELO, MITOCHONDRIAL"/>
    <property type="match status" value="1"/>
</dbReference>
<evidence type="ECO:0000256" key="6">
    <source>
        <dbReference type="ARBA" id="ARBA00022741"/>
    </source>
</evidence>
<keyword evidence="6" id="KW-0547">Nucleotide-binding</keyword>
<dbReference type="Pfam" id="PF02696">
    <property type="entry name" value="SelO"/>
    <property type="match status" value="1"/>
</dbReference>
<dbReference type="AlphaFoldDB" id="A0A9W9NY77"/>
<keyword evidence="12" id="KW-1185">Reference proteome</keyword>
<reference evidence="11" key="2">
    <citation type="journal article" date="2023" name="IMA Fungus">
        <title>Comparative genomic study of the Penicillium genus elucidates a diverse pangenome and 15 lateral gene transfer events.</title>
        <authorList>
            <person name="Petersen C."/>
            <person name="Sorensen T."/>
            <person name="Nielsen M.R."/>
            <person name="Sondergaard T.E."/>
            <person name="Sorensen J.L."/>
            <person name="Fitzpatrick D.A."/>
            <person name="Frisvad J.C."/>
            <person name="Nielsen K.L."/>
        </authorList>
    </citation>
    <scope>NUCLEOTIDE SEQUENCE</scope>
    <source>
        <strain evidence="11">IBT 19713</strain>
    </source>
</reference>
<dbReference type="InterPro" id="IPR003846">
    <property type="entry name" value="SelO"/>
</dbReference>